<dbReference type="EMBL" id="JACVVK020000017">
    <property type="protein sequence ID" value="KAK7503947.1"/>
    <property type="molecule type" value="Genomic_DNA"/>
</dbReference>
<evidence type="ECO:0000313" key="2">
    <source>
        <dbReference type="EMBL" id="KAK7503947.1"/>
    </source>
</evidence>
<evidence type="ECO:0000256" key="1">
    <source>
        <dbReference type="SAM" id="SignalP"/>
    </source>
</evidence>
<feature type="chain" id="PRO_5044795720" evidence="1">
    <location>
        <begin position="50"/>
        <end position="131"/>
    </location>
</feature>
<organism evidence="2 3">
    <name type="scientific">Batillaria attramentaria</name>
    <dbReference type="NCBI Taxonomy" id="370345"/>
    <lineage>
        <taxon>Eukaryota</taxon>
        <taxon>Metazoa</taxon>
        <taxon>Spiralia</taxon>
        <taxon>Lophotrochozoa</taxon>
        <taxon>Mollusca</taxon>
        <taxon>Gastropoda</taxon>
        <taxon>Caenogastropoda</taxon>
        <taxon>Sorbeoconcha</taxon>
        <taxon>Cerithioidea</taxon>
        <taxon>Batillariidae</taxon>
        <taxon>Batillaria</taxon>
    </lineage>
</organism>
<evidence type="ECO:0000313" key="3">
    <source>
        <dbReference type="Proteomes" id="UP001519460"/>
    </source>
</evidence>
<comment type="caution">
    <text evidence="2">The sequence shown here is derived from an EMBL/GenBank/DDBJ whole genome shotgun (WGS) entry which is preliminary data.</text>
</comment>
<keyword evidence="1" id="KW-0732">Signal</keyword>
<name>A0ABD0LX47_9CAEN</name>
<dbReference type="AlphaFoldDB" id="A0ABD0LX47"/>
<reference evidence="2 3" key="1">
    <citation type="journal article" date="2023" name="Sci. Data">
        <title>Genome assembly of the Korean intertidal mud-creeper Batillaria attramentaria.</title>
        <authorList>
            <person name="Patra A.K."/>
            <person name="Ho P.T."/>
            <person name="Jun S."/>
            <person name="Lee S.J."/>
            <person name="Kim Y."/>
            <person name="Won Y.J."/>
        </authorList>
    </citation>
    <scope>NUCLEOTIDE SEQUENCE [LARGE SCALE GENOMIC DNA]</scope>
    <source>
        <strain evidence="2">Wonlab-2016</strain>
    </source>
</reference>
<feature type="signal peptide" evidence="1">
    <location>
        <begin position="1"/>
        <end position="49"/>
    </location>
</feature>
<dbReference type="Proteomes" id="UP001519460">
    <property type="component" value="Unassembled WGS sequence"/>
</dbReference>
<gene>
    <name evidence="2" type="ORF">BaRGS_00004679</name>
</gene>
<proteinExistence type="predicted"/>
<protein>
    <submittedName>
        <fullName evidence="2">Uncharacterized protein</fullName>
    </submittedName>
</protein>
<keyword evidence="3" id="KW-1185">Reference proteome</keyword>
<sequence length="131" mass="13918">MSFLNADWLLQVGYHPQPARTRPVTTMRGSDVAALLILTLMLAVSSVEAEDCVKNSCAGLQTCNVKDDAYCCNGNFTVKLVARGGEFASCECEAASQPGHSCTRENAATSVSASFVTCAVTIFLGAVFRWA</sequence>
<accession>A0ABD0LX47</accession>